<feature type="region of interest" description="Disordered" evidence="5">
    <location>
        <begin position="521"/>
        <end position="545"/>
    </location>
</feature>
<evidence type="ECO:0000256" key="5">
    <source>
        <dbReference type="SAM" id="MobiDB-lite"/>
    </source>
</evidence>
<dbReference type="GO" id="GO:0042795">
    <property type="term" value="P:snRNA transcription by RNA polymerase II"/>
    <property type="evidence" value="ECO:0007669"/>
    <property type="project" value="TreeGrafter"/>
</dbReference>
<dbReference type="GO" id="GO:0019185">
    <property type="term" value="C:snRNA-activating protein complex"/>
    <property type="evidence" value="ECO:0007669"/>
    <property type="project" value="TreeGrafter"/>
</dbReference>
<dbReference type="GO" id="GO:0000978">
    <property type="term" value="F:RNA polymerase II cis-regulatory region sequence-specific DNA binding"/>
    <property type="evidence" value="ECO:0007669"/>
    <property type="project" value="EnsemblFungi"/>
</dbReference>
<feature type="compositionally biased region" description="Low complexity" evidence="5">
    <location>
        <begin position="662"/>
        <end position="673"/>
    </location>
</feature>
<dbReference type="STRING" id="1076872.G8ZXL9"/>
<dbReference type="PROSITE" id="PS50090">
    <property type="entry name" value="MYB_LIKE"/>
    <property type="match status" value="3"/>
</dbReference>
<dbReference type="PANTHER" id="PTHR46621:SF1">
    <property type="entry name" value="SNRNA-ACTIVATING PROTEIN COMPLEX SUBUNIT 4"/>
    <property type="match status" value="1"/>
</dbReference>
<dbReference type="GO" id="GO:0005634">
    <property type="term" value="C:nucleus"/>
    <property type="evidence" value="ECO:0007669"/>
    <property type="project" value="EnsemblFungi"/>
</dbReference>
<dbReference type="SMART" id="SM00717">
    <property type="entry name" value="SANT"/>
    <property type="match status" value="3"/>
</dbReference>
<feature type="domain" description="HTH myb-type" evidence="7">
    <location>
        <begin position="107"/>
        <end position="161"/>
    </location>
</feature>
<keyword evidence="9" id="KW-1185">Reference proteome</keyword>
<proteinExistence type="predicted"/>
<evidence type="ECO:0000259" key="7">
    <source>
        <dbReference type="PROSITE" id="PS51294"/>
    </source>
</evidence>
<dbReference type="Proteomes" id="UP000005627">
    <property type="component" value="Chromosome 6"/>
</dbReference>
<dbReference type="AlphaFoldDB" id="G8ZXL9"/>
<sequence>MDRKDKTTKVKKTFQFDPLDVTESLGYKTYRKNGRNSWSKEDDNQLRTLLNRALIDLGFPNGTDDIKSIQESESVCKRVSWEDIAALFKNSPRKPKELRKRWASSLDPNLKRGKWAPEEDHLLLKAYAKHGPHWLNVAGEISGRTEDQCAKRYVEILGPSSEGRLRKWTLEEDLSLVSKVKSYGTKWRRISSELESRPSLTCRNRWRKIVTSVVRGQAPPEIVKAVKENQDIDSLVNSLRAKVREKGKAKDGVVKTEERTDVREEGEASESPNMTKSSDSSSNDLPQTLRAHTIHQHQGNEEEHNPSKAKDRETLAQPLATDIIRATCGDSGVKVDAAAALGHHELMYRGHSSSNENFSRDSAASYEAISKSSLEGKQTTAPLKGLTPFAERMSSLSHMDRSAIPATLDGSPLLPNVYSRESAIRVNHNVPIGQQMPDATFNPLSSTPHDINKSPTEGSAQTEWKFTLKDGQGLSITSGSISNSDLVKELIEQAKKHSLKISLHQHIHHHYGGQTDQNCINSNGSEPIADFRSNQASSSAAAVGPPSGGHDFFTSTHYYKASFGSVGNNSDFFSQEANYNIFELEPSPHPDVSHMHGHAALPHNNQIVHHNHSPVGYPSRPGTTSPTASHSTGNNDDLPDITSHRGSHFNYLPATVRPQLESSDSTRSTDITRLLNPSPNSGKKKRKRRKSLQSEASANSGGRNSVRPSPSSTASKQNKSLDSATVIGGPHEEEEPDFWESLRSLAGKPQEEEENSYTYHPYDDDDYDILYSLFDDKAENINLDTVEKKTPGDKDHIIPFNPS</sequence>
<accession>G8ZXL9</accession>
<keyword evidence="1" id="KW-0805">Transcription regulation</keyword>
<evidence type="ECO:0000256" key="4">
    <source>
        <dbReference type="ARBA" id="ARBA00023242"/>
    </source>
</evidence>
<dbReference type="GO" id="GO:0042796">
    <property type="term" value="P:snRNA transcription by RNA polymerase III"/>
    <property type="evidence" value="ECO:0007669"/>
    <property type="project" value="TreeGrafter"/>
</dbReference>
<dbReference type="PANTHER" id="PTHR46621">
    <property type="entry name" value="SNRNA-ACTIVATING PROTEIN COMPLEX SUBUNIT 4"/>
    <property type="match status" value="1"/>
</dbReference>
<dbReference type="RefSeq" id="XP_003682574.1">
    <property type="nucleotide sequence ID" value="XM_003682526.1"/>
</dbReference>
<feature type="compositionally biased region" description="Basic residues" evidence="5">
    <location>
        <begin position="682"/>
        <end position="691"/>
    </location>
</feature>
<dbReference type="InterPro" id="IPR009057">
    <property type="entry name" value="Homeodomain-like_sf"/>
</dbReference>
<keyword evidence="4" id="KW-0539">Nucleus</keyword>
<dbReference type="KEGG" id="tdl:TDEL_0F05520"/>
<keyword evidence="3" id="KW-0804">Transcription</keyword>
<organism evidence="8 9">
    <name type="scientific">Torulaspora delbrueckii</name>
    <name type="common">Yeast</name>
    <name type="synonym">Candida colliculosa</name>
    <dbReference type="NCBI Taxonomy" id="4950"/>
    <lineage>
        <taxon>Eukaryota</taxon>
        <taxon>Fungi</taxon>
        <taxon>Dikarya</taxon>
        <taxon>Ascomycota</taxon>
        <taxon>Saccharomycotina</taxon>
        <taxon>Saccharomycetes</taxon>
        <taxon>Saccharomycetales</taxon>
        <taxon>Saccharomycetaceae</taxon>
        <taxon>Torulaspora</taxon>
    </lineage>
</organism>
<name>G8ZXL9_TORDE</name>
<feature type="domain" description="Myb-like" evidence="6">
    <location>
        <begin position="160"/>
        <end position="210"/>
    </location>
</feature>
<dbReference type="GeneID" id="11504233"/>
<dbReference type="CDD" id="cd00167">
    <property type="entry name" value="SANT"/>
    <property type="match status" value="2"/>
</dbReference>
<reference evidence="8 9" key="1">
    <citation type="journal article" date="2011" name="Proc. Natl. Acad. Sci. U.S.A.">
        <title>Evolutionary erosion of yeast sex chromosomes by mating-type switching accidents.</title>
        <authorList>
            <person name="Gordon J.L."/>
            <person name="Armisen D."/>
            <person name="Proux-Wera E."/>
            <person name="Oheigeartaigh S.S."/>
            <person name="Byrne K.P."/>
            <person name="Wolfe K.H."/>
        </authorList>
    </citation>
    <scope>NUCLEOTIDE SEQUENCE [LARGE SCALE GENOMIC DNA]</scope>
    <source>
        <strain evidence="9">ATCC 10662 / CBS 1146 / NBRC 0425 / NCYC 2629 / NRRL Y-866</strain>
    </source>
</reference>
<feature type="region of interest" description="Disordered" evidence="5">
    <location>
        <begin position="608"/>
        <end position="762"/>
    </location>
</feature>
<dbReference type="eggNOG" id="KOG0048">
    <property type="taxonomic scope" value="Eukaryota"/>
</dbReference>
<keyword evidence="2" id="KW-0238">DNA-binding</keyword>
<dbReference type="SUPFAM" id="SSF46689">
    <property type="entry name" value="Homeodomain-like"/>
    <property type="match status" value="1"/>
</dbReference>
<evidence type="ECO:0000259" key="6">
    <source>
        <dbReference type="PROSITE" id="PS50090"/>
    </source>
</evidence>
<feature type="compositionally biased region" description="Polar residues" evidence="5">
    <location>
        <begin position="270"/>
        <end position="286"/>
    </location>
</feature>
<feature type="compositionally biased region" description="Basic and acidic residues" evidence="5">
    <location>
        <begin position="244"/>
        <end position="266"/>
    </location>
</feature>
<dbReference type="HOGENOM" id="CLU_021117_0_0_1"/>
<dbReference type="GO" id="GO:0001006">
    <property type="term" value="F:RNA polymerase III type 3 promoter sequence-specific DNA binding"/>
    <property type="evidence" value="ECO:0007669"/>
    <property type="project" value="TreeGrafter"/>
</dbReference>
<evidence type="ECO:0000313" key="9">
    <source>
        <dbReference type="Proteomes" id="UP000005627"/>
    </source>
</evidence>
<protein>
    <submittedName>
        <fullName evidence="8">Uncharacterized protein</fullName>
    </submittedName>
</protein>
<feature type="compositionally biased region" description="Polar residues" evidence="5">
    <location>
        <begin position="621"/>
        <end position="635"/>
    </location>
</feature>
<feature type="compositionally biased region" description="Polar residues" evidence="5">
    <location>
        <begin position="693"/>
        <end position="723"/>
    </location>
</feature>
<feature type="compositionally biased region" description="Low complexity" evidence="5">
    <location>
        <begin position="536"/>
        <end position="545"/>
    </location>
</feature>
<dbReference type="OrthoDB" id="2143914at2759"/>
<evidence type="ECO:0000313" key="8">
    <source>
        <dbReference type="EMBL" id="CCE93363.1"/>
    </source>
</evidence>
<evidence type="ECO:0000256" key="1">
    <source>
        <dbReference type="ARBA" id="ARBA00023015"/>
    </source>
</evidence>
<dbReference type="EMBL" id="HE616747">
    <property type="protein sequence ID" value="CCE93363.1"/>
    <property type="molecule type" value="Genomic_DNA"/>
</dbReference>
<gene>
    <name evidence="8" type="primary">TDEL0F05520</name>
    <name evidence="8" type="ORF">TDEL_0F05520</name>
</gene>
<dbReference type="InterPro" id="IPR051575">
    <property type="entry name" value="Myb-like_DNA-bd"/>
</dbReference>
<dbReference type="Gene3D" id="1.10.10.60">
    <property type="entry name" value="Homeodomain-like"/>
    <property type="match status" value="3"/>
</dbReference>
<dbReference type="GO" id="GO:0045944">
    <property type="term" value="P:positive regulation of transcription by RNA polymerase II"/>
    <property type="evidence" value="ECO:0007669"/>
    <property type="project" value="EnsemblFungi"/>
</dbReference>
<evidence type="ECO:0000256" key="2">
    <source>
        <dbReference type="ARBA" id="ARBA00023125"/>
    </source>
</evidence>
<dbReference type="InterPro" id="IPR017930">
    <property type="entry name" value="Myb_dom"/>
</dbReference>
<dbReference type="FunCoup" id="G8ZXL9">
    <property type="interactions" value="2195"/>
</dbReference>
<dbReference type="InterPro" id="IPR001005">
    <property type="entry name" value="SANT/Myb"/>
</dbReference>
<dbReference type="Pfam" id="PF00249">
    <property type="entry name" value="Myb_DNA-binding"/>
    <property type="match status" value="2"/>
</dbReference>
<feature type="domain" description="Myb-like" evidence="6">
    <location>
        <begin position="107"/>
        <end position="157"/>
    </location>
</feature>
<dbReference type="InParanoid" id="G8ZXL9"/>
<dbReference type="GO" id="GO:0000981">
    <property type="term" value="F:DNA-binding transcription factor activity, RNA polymerase II-specific"/>
    <property type="evidence" value="ECO:0007669"/>
    <property type="project" value="EnsemblFungi"/>
</dbReference>
<feature type="region of interest" description="Disordered" evidence="5">
    <location>
        <begin position="244"/>
        <end position="286"/>
    </location>
</feature>
<dbReference type="PROSITE" id="PS51294">
    <property type="entry name" value="HTH_MYB"/>
    <property type="match status" value="2"/>
</dbReference>
<evidence type="ECO:0000256" key="3">
    <source>
        <dbReference type="ARBA" id="ARBA00023163"/>
    </source>
</evidence>
<feature type="domain" description="HTH myb-type" evidence="7">
    <location>
        <begin position="166"/>
        <end position="214"/>
    </location>
</feature>
<feature type="domain" description="Myb-like" evidence="6">
    <location>
        <begin position="35"/>
        <end position="106"/>
    </location>
</feature>